<feature type="region of interest" description="Disordered" evidence="1">
    <location>
        <begin position="132"/>
        <end position="153"/>
    </location>
</feature>
<dbReference type="SUPFAM" id="SSF52833">
    <property type="entry name" value="Thioredoxin-like"/>
    <property type="match status" value="1"/>
</dbReference>
<keyword evidence="3" id="KW-1185">Reference proteome</keyword>
<comment type="caution">
    <text evidence="2">The sequence shown here is derived from an EMBL/GenBank/DDBJ whole genome shotgun (WGS) entry which is preliminary data.</text>
</comment>
<accession>A0ABV9L9Y7</accession>
<name>A0ABV9L9Y7_9FLAO</name>
<feature type="compositionally biased region" description="Acidic residues" evidence="1">
    <location>
        <begin position="139"/>
        <end position="153"/>
    </location>
</feature>
<evidence type="ECO:0000313" key="3">
    <source>
        <dbReference type="Proteomes" id="UP001595878"/>
    </source>
</evidence>
<organism evidence="2 3">
    <name type="scientific">Dokdonia genika</name>
    <dbReference type="NCBI Taxonomy" id="308113"/>
    <lineage>
        <taxon>Bacteria</taxon>
        <taxon>Pseudomonadati</taxon>
        <taxon>Bacteroidota</taxon>
        <taxon>Flavobacteriia</taxon>
        <taxon>Flavobacteriales</taxon>
        <taxon>Flavobacteriaceae</taxon>
        <taxon>Dokdonia</taxon>
    </lineage>
</organism>
<proteinExistence type="predicted"/>
<reference evidence="3" key="1">
    <citation type="journal article" date="2019" name="Int. J. Syst. Evol. Microbiol.">
        <title>The Global Catalogue of Microorganisms (GCM) 10K type strain sequencing project: providing services to taxonomists for standard genome sequencing and annotation.</title>
        <authorList>
            <consortium name="The Broad Institute Genomics Platform"/>
            <consortium name="The Broad Institute Genome Sequencing Center for Infectious Disease"/>
            <person name="Wu L."/>
            <person name="Ma J."/>
        </authorList>
    </citation>
    <scope>NUCLEOTIDE SEQUENCE [LARGE SCALE GENOMIC DNA]</scope>
    <source>
        <strain evidence="3">CGMCC 4.7427</strain>
    </source>
</reference>
<dbReference type="RefSeq" id="WP_380034038.1">
    <property type="nucleotide sequence ID" value="NZ_JBHSHB010000016.1"/>
</dbReference>
<dbReference type="Gene3D" id="3.40.30.10">
    <property type="entry name" value="Glutaredoxin"/>
    <property type="match status" value="1"/>
</dbReference>
<dbReference type="InterPro" id="IPR036249">
    <property type="entry name" value="Thioredoxin-like_sf"/>
</dbReference>
<evidence type="ECO:0000256" key="1">
    <source>
        <dbReference type="SAM" id="MobiDB-lite"/>
    </source>
</evidence>
<protein>
    <submittedName>
        <fullName evidence="2">Arsenate reductase family protein</fullName>
    </submittedName>
</protein>
<evidence type="ECO:0000313" key="2">
    <source>
        <dbReference type="EMBL" id="MFC4690754.1"/>
    </source>
</evidence>
<dbReference type="Proteomes" id="UP001595878">
    <property type="component" value="Unassembled WGS sequence"/>
</dbReference>
<gene>
    <name evidence="2" type="ORF">ACFO5T_09980</name>
</gene>
<sequence length="153" mass="16684">MPTDMTLAIDNNELIVIYSQESSIGRQVIGYTKSSESKVNLINISEAGLTGTQWSEVADMLGASIDELVSKDHPDVDDFAKDATLSDDDWIHFIQNNSNAIQKPILIKGKKAMQVETPSDVLQFIDVDSAGLGKHPVGDEPEIAPNTDDEQQV</sequence>
<dbReference type="EMBL" id="JBHSHB010000016">
    <property type="protein sequence ID" value="MFC4690754.1"/>
    <property type="molecule type" value="Genomic_DNA"/>
</dbReference>